<evidence type="ECO:0000313" key="3">
    <source>
        <dbReference type="EMBL" id="PYB73283.1"/>
    </source>
</evidence>
<feature type="signal peptide" evidence="1">
    <location>
        <begin position="1"/>
        <end position="36"/>
    </location>
</feature>
<comment type="caution">
    <text evidence="3">The sequence shown here is derived from an EMBL/GenBank/DDBJ whole genome shotgun (WGS) entry which is preliminary data.</text>
</comment>
<dbReference type="EMBL" id="QJRY01000004">
    <property type="protein sequence ID" value="PYB73283.1"/>
    <property type="molecule type" value="Genomic_DNA"/>
</dbReference>
<gene>
    <name evidence="3" type="ORF">DMY87_13355</name>
</gene>
<feature type="chain" id="PRO_5045658592" evidence="1">
    <location>
        <begin position="37"/>
        <end position="118"/>
    </location>
</feature>
<keyword evidence="1" id="KW-0732">Signal</keyword>
<name>A0ABX5NQY0_9HYPH</name>
<accession>A0ABX5NQY0</accession>
<protein>
    <submittedName>
        <fullName evidence="3">Peptidase</fullName>
    </submittedName>
</protein>
<dbReference type="InterPro" id="IPR025711">
    <property type="entry name" value="PepSY"/>
</dbReference>
<dbReference type="Gene3D" id="3.10.450.40">
    <property type="match status" value="1"/>
</dbReference>
<dbReference type="Proteomes" id="UP000247536">
    <property type="component" value="Unassembled WGS sequence"/>
</dbReference>
<evidence type="ECO:0000256" key="1">
    <source>
        <dbReference type="SAM" id="SignalP"/>
    </source>
</evidence>
<proteinExistence type="predicted"/>
<organism evidence="3 4">
    <name type="scientific">Rhizobium wuzhouense</name>
    <dbReference type="NCBI Taxonomy" id="1986026"/>
    <lineage>
        <taxon>Bacteria</taxon>
        <taxon>Pseudomonadati</taxon>
        <taxon>Pseudomonadota</taxon>
        <taxon>Alphaproteobacteria</taxon>
        <taxon>Hyphomicrobiales</taxon>
        <taxon>Rhizobiaceae</taxon>
        <taxon>Rhizobium/Agrobacterium group</taxon>
        <taxon>Rhizobium</taxon>
    </lineage>
</organism>
<evidence type="ECO:0000313" key="4">
    <source>
        <dbReference type="Proteomes" id="UP000247536"/>
    </source>
</evidence>
<sequence length="118" mass="12780">MIPIPRPSFSRLAVRLATCALIGLVAAVPAGMPAKADEDPHESAHDEVRDGVASGRIKSLAELRRTVLSRVPGDIVSARVEQEHGLDLYEFRVLRADGRLVEVEVDAGSGEIREIEND</sequence>
<dbReference type="RefSeq" id="WP_110791972.1">
    <property type="nucleotide sequence ID" value="NZ_QJRY01000004.1"/>
</dbReference>
<reference evidence="3 4" key="1">
    <citation type="submission" date="2018-06" db="EMBL/GenBank/DDBJ databases">
        <title>Rhizobium wuzhouense sp. nov., isolated from roots of Oryza officinalis.</title>
        <authorList>
            <person name="Yuan T."/>
        </authorList>
    </citation>
    <scope>NUCLEOTIDE SEQUENCE [LARGE SCALE GENOMIC DNA]</scope>
    <source>
        <strain evidence="3 4">W44</strain>
    </source>
</reference>
<feature type="domain" description="PepSY" evidence="2">
    <location>
        <begin position="59"/>
        <end position="116"/>
    </location>
</feature>
<keyword evidence="4" id="KW-1185">Reference proteome</keyword>
<evidence type="ECO:0000259" key="2">
    <source>
        <dbReference type="Pfam" id="PF03413"/>
    </source>
</evidence>
<dbReference type="Pfam" id="PF03413">
    <property type="entry name" value="PepSY"/>
    <property type="match status" value="1"/>
</dbReference>